<dbReference type="RefSeq" id="WP_166032781.1">
    <property type="nucleotide sequence ID" value="NZ_CP048877.1"/>
</dbReference>
<evidence type="ECO:0000313" key="2">
    <source>
        <dbReference type="Proteomes" id="UP000502179"/>
    </source>
</evidence>
<dbReference type="AlphaFoldDB" id="A0A6G7PXZ8"/>
<name>A0A6G7PXZ8_9BACT</name>
<accession>A0A6G7PXZ8</accession>
<dbReference type="Proteomes" id="UP000502179">
    <property type="component" value="Chromosome"/>
</dbReference>
<organism evidence="1 2">
    <name type="scientific">Thermosulfuriphilus ammonigenes</name>
    <dbReference type="NCBI Taxonomy" id="1936021"/>
    <lineage>
        <taxon>Bacteria</taxon>
        <taxon>Pseudomonadati</taxon>
        <taxon>Thermodesulfobacteriota</taxon>
        <taxon>Thermodesulfobacteria</taxon>
        <taxon>Thermodesulfobacteriales</taxon>
        <taxon>Thermodesulfobacteriaceae</taxon>
        <taxon>Thermosulfuriphilus</taxon>
    </lineage>
</organism>
<sequence>MRHTFLAARWVGEALERYRNRPPKATIKGKRIVFSERHYLAALLHIYVGGGLSLSQVANLARLPVEEVRFQRTQIDFLTLADYLKTKFSEWYREMLQLEDFSLDSYAAIAWEFNLLEEMVRSQVKIPLLHRLKILAYDIDDYLQGGKEPDEYDRRVFRRLFTFFQLIEAIRPTLTRRLLERDMIPLAQRSLGAEIEPILSWRPEEEKQPGLFSDLLMDIQEVTEKSLS</sequence>
<dbReference type="EMBL" id="CP048877">
    <property type="protein sequence ID" value="QIJ72564.1"/>
    <property type="molecule type" value="Genomic_DNA"/>
</dbReference>
<gene>
    <name evidence="1" type="ORF">G4V39_09895</name>
</gene>
<keyword evidence="2" id="KW-1185">Reference proteome</keyword>
<proteinExistence type="predicted"/>
<evidence type="ECO:0000313" key="1">
    <source>
        <dbReference type="EMBL" id="QIJ72564.1"/>
    </source>
</evidence>
<dbReference type="KEGG" id="tav:G4V39_09895"/>
<protein>
    <submittedName>
        <fullName evidence="1">Uncharacterized protein</fullName>
    </submittedName>
</protein>
<reference evidence="1 2" key="1">
    <citation type="submission" date="2020-02" db="EMBL/GenBank/DDBJ databases">
        <title>Genome analysis of Thermosulfuriphilus ammonigenes ST65T, an anaerobic thermophilic chemolithoautotrophic bacterium isolated from a deep-sea hydrothermal vent.</title>
        <authorList>
            <person name="Slobodkina G."/>
            <person name="Allioux M."/>
            <person name="Merkel A."/>
            <person name="Alain K."/>
            <person name="Jebbar M."/>
            <person name="Slobodkin A."/>
        </authorList>
    </citation>
    <scope>NUCLEOTIDE SEQUENCE [LARGE SCALE GENOMIC DNA]</scope>
    <source>
        <strain evidence="1 2">ST65</strain>
    </source>
</reference>